<feature type="repeat" description="ANK" evidence="5">
    <location>
        <begin position="414"/>
        <end position="446"/>
    </location>
</feature>
<dbReference type="PROSITE" id="PS50088">
    <property type="entry name" value="ANK_REPEAT"/>
    <property type="match status" value="1"/>
</dbReference>
<keyword evidence="6" id="KW-0378">Hydrolase</keyword>
<name>A0A3B3T1R5_9TELE</name>
<dbReference type="Gene3D" id="1.25.40.20">
    <property type="entry name" value="Ankyrin repeat-containing domain"/>
    <property type="match status" value="1"/>
</dbReference>
<feature type="region of interest" description="Disordered" evidence="7">
    <location>
        <begin position="1"/>
        <end position="42"/>
    </location>
</feature>
<feature type="compositionally biased region" description="Basic and acidic residues" evidence="7">
    <location>
        <begin position="1"/>
        <end position="15"/>
    </location>
</feature>
<dbReference type="InterPro" id="IPR013761">
    <property type="entry name" value="SAM/pointed_sf"/>
</dbReference>
<evidence type="ECO:0000256" key="5">
    <source>
        <dbReference type="PROSITE-ProRule" id="PRU00023"/>
    </source>
</evidence>
<comment type="catalytic activity">
    <reaction evidence="4">
        <text>a 5'-end NAD(+)-phospho-ribonucleoside in snoRNA + H2O = a 5'-end phospho-ribonucleoside in snoRNA + NAD(+) + H(+)</text>
        <dbReference type="Rhea" id="RHEA:60892"/>
        <dbReference type="Rhea" id="RHEA-COMP:15699"/>
        <dbReference type="Rhea" id="RHEA-COMP:15700"/>
        <dbReference type="ChEBI" id="CHEBI:15377"/>
        <dbReference type="ChEBI" id="CHEBI:15378"/>
        <dbReference type="ChEBI" id="CHEBI:57540"/>
        <dbReference type="ChEBI" id="CHEBI:138282"/>
        <dbReference type="ChEBI" id="CHEBI:144029"/>
    </reaction>
    <physiologicalReaction direction="left-to-right" evidence="4">
        <dbReference type="Rhea" id="RHEA:60893"/>
    </physiologicalReaction>
</comment>
<dbReference type="GO" id="GO:0004518">
    <property type="term" value="F:nuclease activity"/>
    <property type="evidence" value="ECO:0007669"/>
    <property type="project" value="UniProtKB-KW"/>
</dbReference>
<dbReference type="SUPFAM" id="SSF47769">
    <property type="entry name" value="SAM/Pointed domain"/>
    <property type="match status" value="1"/>
</dbReference>
<dbReference type="STRING" id="1676925.ENSPKIP00000037017"/>
<keyword evidence="6" id="KW-0479">Metal-binding</keyword>
<evidence type="ECO:0000313" key="9">
    <source>
        <dbReference type="Ensembl" id="ENSPKIP00000037017.1"/>
    </source>
</evidence>
<dbReference type="AlphaFoldDB" id="A0A3B3T1R5"/>
<dbReference type="InterPro" id="IPR036770">
    <property type="entry name" value="Ankyrin_rpt-contain_sf"/>
</dbReference>
<dbReference type="Ensembl" id="ENSPKIT00000017971.1">
    <property type="protein sequence ID" value="ENSPKIP00000037017.1"/>
    <property type="gene ID" value="ENSPKIG00000015371.1"/>
</dbReference>
<keyword evidence="5" id="KW-0040">ANK repeat</keyword>
<evidence type="ECO:0000256" key="3">
    <source>
        <dbReference type="ARBA" id="ARBA00024564"/>
    </source>
</evidence>
<evidence type="ECO:0000256" key="2">
    <source>
        <dbReference type="ARBA" id="ARBA00024458"/>
    </source>
</evidence>
<comment type="similarity">
    <text evidence="1 6">Belongs to the DXO/Dom3Z family.</text>
</comment>
<dbReference type="InterPro" id="IPR002110">
    <property type="entry name" value="Ankyrin_rpt"/>
</dbReference>
<dbReference type="GO" id="GO:0110155">
    <property type="term" value="P:NAD-cap decapping"/>
    <property type="evidence" value="ECO:0007669"/>
    <property type="project" value="TreeGrafter"/>
</dbReference>
<dbReference type="Gene3D" id="1.10.150.50">
    <property type="entry name" value="Transcription Factor, Ets-1"/>
    <property type="match status" value="1"/>
</dbReference>
<dbReference type="SUPFAM" id="SSF48403">
    <property type="entry name" value="Ankyrin repeat"/>
    <property type="match status" value="1"/>
</dbReference>
<feature type="compositionally biased region" description="Basic and acidic residues" evidence="7">
    <location>
        <begin position="31"/>
        <end position="42"/>
    </location>
</feature>
<evidence type="ECO:0000256" key="7">
    <source>
        <dbReference type="SAM" id="MobiDB-lite"/>
    </source>
</evidence>
<evidence type="ECO:0000256" key="1">
    <source>
        <dbReference type="ARBA" id="ARBA00006562"/>
    </source>
</evidence>
<dbReference type="GO" id="GO:0003723">
    <property type="term" value="F:RNA binding"/>
    <property type="evidence" value="ECO:0007669"/>
    <property type="project" value="UniProtKB-KW"/>
</dbReference>
<dbReference type="SMART" id="SM00248">
    <property type="entry name" value="ANK"/>
    <property type="match status" value="2"/>
</dbReference>
<dbReference type="GO" id="GO:0005634">
    <property type="term" value="C:nucleus"/>
    <property type="evidence" value="ECO:0007669"/>
    <property type="project" value="UniProtKB-SubCell"/>
</dbReference>
<dbReference type="GeneTree" id="ENSGT00390000006425"/>
<evidence type="ECO:0000313" key="10">
    <source>
        <dbReference type="Proteomes" id="UP000261540"/>
    </source>
</evidence>
<dbReference type="GO" id="GO:0005829">
    <property type="term" value="C:cytosol"/>
    <property type="evidence" value="ECO:0007669"/>
    <property type="project" value="TreeGrafter"/>
</dbReference>
<dbReference type="InterPro" id="IPR039039">
    <property type="entry name" value="RAI1-like_fam"/>
</dbReference>
<proteinExistence type="inferred from homology"/>
<dbReference type="Proteomes" id="UP000261540">
    <property type="component" value="Unplaced"/>
</dbReference>
<dbReference type="InterPro" id="IPR013961">
    <property type="entry name" value="RAI1"/>
</dbReference>
<comment type="function">
    <text evidence="6">Decapping enzyme for NAD-capped RNAs: specifically hydrolyzes the nicotinamide adenine dinucleotide (NAD) cap from a subset of RNAs by removing the entire NAD moiety from the 5'-end of an NAD-capped RNA.</text>
</comment>
<dbReference type="GO" id="GO:0046872">
    <property type="term" value="F:metal ion binding"/>
    <property type="evidence" value="ECO:0007669"/>
    <property type="project" value="UniProtKB-KW"/>
</dbReference>
<dbReference type="Pfam" id="PF00536">
    <property type="entry name" value="SAM_1"/>
    <property type="match status" value="1"/>
</dbReference>
<evidence type="ECO:0000259" key="8">
    <source>
        <dbReference type="SMART" id="SM00454"/>
    </source>
</evidence>
<sequence length="782" mass="89328">MEHHNYRKQLPDHYNHRLPHRRLQDEPGGESDERHKRLRRDQDVGVTAAVSEHPPFLSTRRHLYERDFPLYKQPVEVGHFSLDAKRRFFNDDRQLRYYIHPDRHPNFHLRDGYRDRYIKRDEGVKEKLDHLLRWILANKSKVQIQAASSQELNVDVVTWRGHLTKLLTTPYETREGWLLAVTRFRGTLYISEVETEADQRSRESRTQRLEEMMYWGYKFEQYICADGAQNRPDPGGVVNTNEAFCTVIQTRLAGHKLLFSGEVDCRDGDPRAPVAPGCYVELKTSAEICTPKQHSNFLRYKLLKWWAQSFLPGVPRIVAGFRDNDGIVVSVDTFHTSKISQLIKSEENCWKPTVCMNFCAEFLSFAKTVATEDDPEVVYLFSWDPNRDVTYSIHRNSQYTFLTDWGDPNRSDIWGNTSLHHAARNGHLHIVSFLVSFGANLFALDNDFHTAMDVAASRDHMDCVRFLDDAASRQTSQNAKKVASLKKQATKEAEKRVKMCEEVKKRHQNKMDKMHRGSVSEGSVGFSVSTGTVGRANEQFSKLIASDTSGSLTARVKGTLQRKFGSKKEKSGTIQQGHGNVIFVKQENGTAETPDFLGVFAEQDEINDEEGGDGGTEGFQDEEDNDDSGQTKESIFRRPGLGQMVFRKNFSMEMGLEPEDFSSGTSEEVGFRIREELFQTTVEEAFEEEVDSSVPWNEDDINLDEEDEETSPLAAFLASINLVDFAPVFTREQLDLQALTLCSDDDLKGIHIQLGPRKKIMEAVACRKDVLNKTCIIKDSPL</sequence>
<feature type="domain" description="SAM" evidence="8">
    <location>
        <begin position="705"/>
        <end position="770"/>
    </location>
</feature>
<accession>A0A3B3T1R5</accession>
<dbReference type="GO" id="GO:0000956">
    <property type="term" value="P:nuclear-transcribed mRNA catabolic process"/>
    <property type="evidence" value="ECO:0007669"/>
    <property type="project" value="TreeGrafter"/>
</dbReference>
<keyword evidence="6" id="KW-0539">Nucleus</keyword>
<dbReference type="GO" id="GO:0000166">
    <property type="term" value="F:nucleotide binding"/>
    <property type="evidence" value="ECO:0007669"/>
    <property type="project" value="UniProtKB-KW"/>
</dbReference>
<dbReference type="Pfam" id="PF08652">
    <property type="entry name" value="RAI1"/>
    <property type="match status" value="1"/>
</dbReference>
<dbReference type="Pfam" id="PF12796">
    <property type="entry name" value="Ank_2"/>
    <property type="match status" value="1"/>
</dbReference>
<reference evidence="9" key="2">
    <citation type="submission" date="2025-09" db="UniProtKB">
        <authorList>
            <consortium name="Ensembl"/>
        </authorList>
    </citation>
    <scope>IDENTIFICATION</scope>
</reference>
<comment type="catalytic activity">
    <reaction evidence="3">
        <text>a 5'-end CoA-ribonucleoside in mRNA + H2O = 3'-dephospho-CoA + a 5'-end phospho-ribonucleoside in mRNA + H(+)</text>
        <dbReference type="Rhea" id="RHEA:67496"/>
        <dbReference type="Rhea" id="RHEA-COMP:15692"/>
        <dbReference type="Rhea" id="RHEA-COMP:17276"/>
        <dbReference type="ChEBI" id="CHEBI:15377"/>
        <dbReference type="ChEBI" id="CHEBI:15378"/>
        <dbReference type="ChEBI" id="CHEBI:57328"/>
        <dbReference type="ChEBI" id="CHEBI:138282"/>
        <dbReference type="ChEBI" id="CHEBI:172371"/>
    </reaction>
    <physiologicalReaction direction="left-to-right" evidence="3">
        <dbReference type="Rhea" id="RHEA:67497"/>
    </physiologicalReaction>
</comment>
<comment type="catalytic activity">
    <reaction evidence="2">
        <text>a 5'-end FAD-phospho-ribonucleoside in mRNA + H2O = a 5'-end phospho-ribonucleoside in mRNA + FAD + H(+)</text>
        <dbReference type="Rhea" id="RHEA:67492"/>
        <dbReference type="Rhea" id="RHEA-COMP:15692"/>
        <dbReference type="Rhea" id="RHEA-COMP:17275"/>
        <dbReference type="ChEBI" id="CHEBI:15377"/>
        <dbReference type="ChEBI" id="CHEBI:15378"/>
        <dbReference type="ChEBI" id="CHEBI:57692"/>
        <dbReference type="ChEBI" id="CHEBI:138282"/>
        <dbReference type="ChEBI" id="CHEBI:172372"/>
    </reaction>
    <physiologicalReaction direction="left-to-right" evidence="2">
        <dbReference type="Rhea" id="RHEA:67493"/>
    </physiologicalReaction>
</comment>
<dbReference type="GO" id="GO:0034353">
    <property type="term" value="F:mRNA 5'-diphosphatase activity"/>
    <property type="evidence" value="ECO:0007669"/>
    <property type="project" value="TreeGrafter"/>
</dbReference>
<dbReference type="EC" id="3.6.1.-" evidence="6"/>
<evidence type="ECO:0000256" key="6">
    <source>
        <dbReference type="RuleBase" id="RU367113"/>
    </source>
</evidence>
<comment type="subcellular location">
    <subcellularLocation>
        <location evidence="6">Nucleus</location>
    </subcellularLocation>
</comment>
<evidence type="ECO:0000256" key="4">
    <source>
        <dbReference type="ARBA" id="ARBA00049418"/>
    </source>
</evidence>
<dbReference type="PROSITE" id="PS50297">
    <property type="entry name" value="ANK_REP_REGION"/>
    <property type="match status" value="1"/>
</dbReference>
<protein>
    <recommendedName>
        <fullName evidence="6">Decapping nuclease</fullName>
        <ecNumber evidence="6">3.6.1.-</ecNumber>
    </recommendedName>
</protein>
<keyword evidence="6" id="KW-0694">RNA-binding</keyword>
<organism evidence="9 10">
    <name type="scientific">Paramormyrops kingsleyae</name>
    <dbReference type="NCBI Taxonomy" id="1676925"/>
    <lineage>
        <taxon>Eukaryota</taxon>
        <taxon>Metazoa</taxon>
        <taxon>Chordata</taxon>
        <taxon>Craniata</taxon>
        <taxon>Vertebrata</taxon>
        <taxon>Euteleostomi</taxon>
        <taxon>Actinopterygii</taxon>
        <taxon>Neopterygii</taxon>
        <taxon>Teleostei</taxon>
        <taxon>Osteoglossocephala</taxon>
        <taxon>Osteoglossomorpha</taxon>
        <taxon>Osteoglossiformes</taxon>
        <taxon>Mormyridae</taxon>
        <taxon>Paramormyrops</taxon>
    </lineage>
</organism>
<dbReference type="SMART" id="SM00454">
    <property type="entry name" value="SAM"/>
    <property type="match status" value="1"/>
</dbReference>
<keyword evidence="6" id="KW-0547">Nucleotide-binding</keyword>
<reference evidence="9" key="1">
    <citation type="submission" date="2025-08" db="UniProtKB">
        <authorList>
            <consortium name="Ensembl"/>
        </authorList>
    </citation>
    <scope>IDENTIFICATION</scope>
</reference>
<keyword evidence="6" id="KW-0460">Magnesium</keyword>
<keyword evidence="6" id="KW-0540">Nuclease</keyword>
<feature type="region of interest" description="Disordered" evidence="7">
    <location>
        <begin position="606"/>
        <end position="634"/>
    </location>
</feature>
<dbReference type="InterPro" id="IPR001660">
    <property type="entry name" value="SAM"/>
</dbReference>
<comment type="cofactor">
    <cofactor evidence="6">
        <name>Mg(2+)</name>
        <dbReference type="ChEBI" id="CHEBI:18420"/>
    </cofactor>
    <text evidence="6">Binds 2 magnesium ions.</text>
</comment>
<keyword evidence="10" id="KW-1185">Reference proteome</keyword>
<dbReference type="PANTHER" id="PTHR12395">
    <property type="entry name" value="DOM-3 RELATED"/>
    <property type="match status" value="1"/>
</dbReference>
<dbReference type="PANTHER" id="PTHR12395:SF9">
    <property type="entry name" value="DECAPPING AND EXORIBONUCLEASE PROTEIN"/>
    <property type="match status" value="1"/>
</dbReference>